<dbReference type="RefSeq" id="WP_161763062.1">
    <property type="nucleotide sequence ID" value="NZ_JAAATX020000009.1"/>
</dbReference>
<name>A0ABS6J5C6_9RHOB</name>
<keyword evidence="4 7" id="KW-0808">Transferase</keyword>
<dbReference type="NCBIfam" id="TIGR01466">
    <property type="entry name" value="cobJ_cbiH"/>
    <property type="match status" value="1"/>
</dbReference>
<dbReference type="Proteomes" id="UP000731907">
    <property type="component" value="Unassembled WGS sequence"/>
</dbReference>
<dbReference type="InterPro" id="IPR006363">
    <property type="entry name" value="Cbl_synth_CobJ/CibH_dom"/>
</dbReference>
<dbReference type="PANTHER" id="PTHR47036">
    <property type="entry name" value="COBALT-FACTOR III C(17)-METHYLTRANSFERASE-RELATED"/>
    <property type="match status" value="1"/>
</dbReference>
<dbReference type="GO" id="GO:0030789">
    <property type="term" value="F:precorrin-3B C17-methyltransferase activity"/>
    <property type="evidence" value="ECO:0007669"/>
    <property type="project" value="UniProtKB-EC"/>
</dbReference>
<dbReference type="CDD" id="cd11646">
    <property type="entry name" value="Precorrin_3B_C17_MT"/>
    <property type="match status" value="1"/>
</dbReference>
<keyword evidence="8" id="KW-1185">Reference proteome</keyword>
<protein>
    <submittedName>
        <fullName evidence="7">Precorrin-3B C(17)-methyltransferase</fullName>
        <ecNumber evidence="7">2.1.1.131</ecNumber>
    </submittedName>
</protein>
<evidence type="ECO:0000256" key="4">
    <source>
        <dbReference type="ARBA" id="ARBA00022679"/>
    </source>
</evidence>
<keyword evidence="2" id="KW-0169">Cobalamin biosynthesis</keyword>
<dbReference type="Gene3D" id="3.40.1010.10">
    <property type="entry name" value="Cobalt-precorrin-4 Transmethylase, Domain 1"/>
    <property type="match status" value="1"/>
</dbReference>
<evidence type="ECO:0000259" key="6">
    <source>
        <dbReference type="Pfam" id="PF00590"/>
    </source>
</evidence>
<proteinExistence type="predicted"/>
<keyword evidence="3 7" id="KW-0489">Methyltransferase</keyword>
<evidence type="ECO:0000313" key="7">
    <source>
        <dbReference type="EMBL" id="MBU9698961.1"/>
    </source>
</evidence>
<organism evidence="7 8">
    <name type="scientific">Paragemmobacter amnigenus</name>
    <dbReference type="NCBI Taxonomy" id="2852097"/>
    <lineage>
        <taxon>Bacteria</taxon>
        <taxon>Pseudomonadati</taxon>
        <taxon>Pseudomonadota</taxon>
        <taxon>Alphaproteobacteria</taxon>
        <taxon>Rhodobacterales</taxon>
        <taxon>Paracoccaceae</taxon>
        <taxon>Paragemmobacter</taxon>
    </lineage>
</organism>
<accession>A0ABS6J5C6</accession>
<dbReference type="EMBL" id="JAAATX020000009">
    <property type="protein sequence ID" value="MBU9698961.1"/>
    <property type="molecule type" value="Genomic_DNA"/>
</dbReference>
<feature type="domain" description="Tetrapyrrole methylase" evidence="6">
    <location>
        <begin position="5"/>
        <end position="212"/>
    </location>
</feature>
<dbReference type="InterPro" id="IPR000878">
    <property type="entry name" value="4pyrrol_Mease"/>
</dbReference>
<evidence type="ECO:0000256" key="5">
    <source>
        <dbReference type="ARBA" id="ARBA00022691"/>
    </source>
</evidence>
<reference evidence="7 8" key="1">
    <citation type="submission" date="2021-06" db="EMBL/GenBank/DDBJ databases">
        <title>Rhodobacteraceae bacterium strain HSP-20.</title>
        <authorList>
            <person name="Chen W.-M."/>
        </authorList>
    </citation>
    <scope>NUCLEOTIDE SEQUENCE [LARGE SCALE GENOMIC DNA]</scope>
    <source>
        <strain evidence="7 8">HSP-20</strain>
    </source>
</reference>
<dbReference type="PANTHER" id="PTHR47036:SF1">
    <property type="entry name" value="COBALT-FACTOR III C(17)-METHYLTRANSFERASE-RELATED"/>
    <property type="match status" value="1"/>
</dbReference>
<dbReference type="EC" id="2.1.1.131" evidence="7"/>
<dbReference type="Pfam" id="PF00590">
    <property type="entry name" value="TP_methylase"/>
    <property type="match status" value="1"/>
</dbReference>
<dbReference type="GO" id="GO:0032259">
    <property type="term" value="P:methylation"/>
    <property type="evidence" value="ECO:0007669"/>
    <property type="project" value="UniProtKB-KW"/>
</dbReference>
<gene>
    <name evidence="7" type="primary">cobJ</name>
    <name evidence="7" type="ORF">GU927_014005</name>
</gene>
<evidence type="ECO:0000256" key="1">
    <source>
        <dbReference type="ARBA" id="ARBA00004953"/>
    </source>
</evidence>
<evidence type="ECO:0000256" key="3">
    <source>
        <dbReference type="ARBA" id="ARBA00022603"/>
    </source>
</evidence>
<sequence>MTGWIAVVGLGPGAAALVTPEVTAALAEATDVVGYIPYVARVAPRRGLTLHPSDNRVELDRAALALDMAATGRRVVIVSSGDPGVFAMASALFEALEARPADHGANIRILPGITAMLAAAARAGAPLGHDFCAINLSDNLKPFAEVERRLRHAARGGFAMAFYNPRSKLRPHQFARVLEILREECEPARLVLFARAVSTPEERLCTVSLSDATPDMADMRTVVIVGNEATRQVGPWLYTPRSVPA</sequence>
<dbReference type="InterPro" id="IPR014777">
    <property type="entry name" value="4pyrrole_Mease_sub1"/>
</dbReference>
<dbReference type="Gene3D" id="3.30.950.10">
    <property type="entry name" value="Methyltransferase, Cobalt-precorrin-4 Transmethylase, Domain 2"/>
    <property type="match status" value="1"/>
</dbReference>
<keyword evidence="5" id="KW-0949">S-adenosyl-L-methionine</keyword>
<comment type="pathway">
    <text evidence="1">Cofactor biosynthesis; adenosylcobalamin biosynthesis.</text>
</comment>
<evidence type="ECO:0000256" key="2">
    <source>
        <dbReference type="ARBA" id="ARBA00022573"/>
    </source>
</evidence>
<evidence type="ECO:0000313" key="8">
    <source>
        <dbReference type="Proteomes" id="UP000731907"/>
    </source>
</evidence>
<dbReference type="InterPro" id="IPR035996">
    <property type="entry name" value="4pyrrol_Methylase_sf"/>
</dbReference>
<dbReference type="SUPFAM" id="SSF53790">
    <property type="entry name" value="Tetrapyrrole methylase"/>
    <property type="match status" value="1"/>
</dbReference>
<dbReference type="InterPro" id="IPR051810">
    <property type="entry name" value="Precorrin_MeTrfase"/>
</dbReference>
<comment type="caution">
    <text evidence="7">The sequence shown here is derived from an EMBL/GenBank/DDBJ whole genome shotgun (WGS) entry which is preliminary data.</text>
</comment>
<dbReference type="InterPro" id="IPR014776">
    <property type="entry name" value="4pyrrole_Mease_sub2"/>
</dbReference>